<evidence type="ECO:0000313" key="4">
    <source>
        <dbReference type="EMBL" id="SGY95336.1"/>
    </source>
</evidence>
<dbReference type="STRING" id="80854.MVIS_3083"/>
<dbReference type="Pfam" id="PF03061">
    <property type="entry name" value="4HBT"/>
    <property type="match status" value="1"/>
</dbReference>
<sequence>MQNDIAESIFNVRVYFEDTDAGGMVYHSNYLNYAERARTEMLRNKGFSQAQLLQRDIAFVVRKIDIDYRYPAHLDDLLIIKSHIKELKRASLVFSQCVYHEHGRLLSELTVKVACIQLSHKKPCAMPTEIIRKLTSGSC</sequence>
<dbReference type="InterPro" id="IPR050563">
    <property type="entry name" value="4-hydroxybenzoyl-CoA_TE"/>
</dbReference>
<organism evidence="5 7">
    <name type="scientific">Moritella viscosa</name>
    <dbReference type="NCBI Taxonomy" id="80854"/>
    <lineage>
        <taxon>Bacteria</taxon>
        <taxon>Pseudomonadati</taxon>
        <taxon>Pseudomonadota</taxon>
        <taxon>Gammaproteobacteria</taxon>
        <taxon>Alteromonadales</taxon>
        <taxon>Moritellaceae</taxon>
        <taxon>Moritella</taxon>
    </lineage>
</organism>
<dbReference type="Proteomes" id="UP000183794">
    <property type="component" value="Unassembled WGS sequence"/>
</dbReference>
<accession>A0A090IEZ0</accession>
<dbReference type="EMBL" id="FPLJ01000064">
    <property type="protein sequence ID" value="SGY95336.1"/>
    <property type="molecule type" value="Genomic_DNA"/>
</dbReference>
<dbReference type="GeneID" id="61296807"/>
<dbReference type="SUPFAM" id="SSF54637">
    <property type="entry name" value="Thioesterase/thiol ester dehydrase-isomerase"/>
    <property type="match status" value="1"/>
</dbReference>
<evidence type="ECO:0000313" key="7">
    <source>
        <dbReference type="Proteomes" id="UP000183794"/>
    </source>
</evidence>
<dbReference type="EMBL" id="FPLD01000085">
    <property type="protein sequence ID" value="SGZ07291.1"/>
    <property type="molecule type" value="Genomic_DNA"/>
</dbReference>
<dbReference type="FunFam" id="3.10.129.10:FF:000004">
    <property type="entry name" value="Tol-pal system-associated acyl-CoA thioesterase"/>
    <property type="match status" value="1"/>
</dbReference>
<dbReference type="RefSeq" id="WP_045111142.1">
    <property type="nucleotide sequence ID" value="NZ_CAWQZC010000033.1"/>
</dbReference>
<dbReference type="InterPro" id="IPR006683">
    <property type="entry name" value="Thioestr_dom"/>
</dbReference>
<dbReference type="GO" id="GO:0047617">
    <property type="term" value="F:fatty acyl-CoA hydrolase activity"/>
    <property type="evidence" value="ECO:0007669"/>
    <property type="project" value="TreeGrafter"/>
</dbReference>
<evidence type="ECO:0000259" key="3">
    <source>
        <dbReference type="Pfam" id="PF03061"/>
    </source>
</evidence>
<comment type="similarity">
    <text evidence="1">Belongs to the 4-hydroxybenzoyl-CoA thioesterase family.</text>
</comment>
<dbReference type="NCBIfam" id="TIGR02799">
    <property type="entry name" value="thio_ybgC"/>
    <property type="match status" value="1"/>
</dbReference>
<dbReference type="KEGG" id="mvs:MVIS_3083"/>
<keyword evidence="2" id="KW-0378">Hydrolase</keyword>
<dbReference type="PIRSF" id="PIRSF003230">
    <property type="entry name" value="YbgC"/>
    <property type="match status" value="1"/>
</dbReference>
<evidence type="ECO:0000256" key="1">
    <source>
        <dbReference type="ARBA" id="ARBA00005953"/>
    </source>
</evidence>
<gene>
    <name evidence="4" type="ORF">MT2528_2975</name>
    <name evidence="5" type="ORF">NVI5450_3172</name>
</gene>
<reference evidence="5 7" key="1">
    <citation type="submission" date="2016-11" db="EMBL/GenBank/DDBJ databases">
        <authorList>
            <person name="Jaros S."/>
            <person name="Januszkiewicz K."/>
            <person name="Wedrychowicz H."/>
        </authorList>
    </citation>
    <scope>NUCLEOTIDE SEQUENCE [LARGE SCALE GENOMIC DNA]</scope>
    <source>
        <strain evidence="5">NVI 5450</strain>
    </source>
</reference>
<evidence type="ECO:0000313" key="5">
    <source>
        <dbReference type="EMBL" id="SGZ07291.1"/>
    </source>
</evidence>
<dbReference type="NCBIfam" id="TIGR00051">
    <property type="entry name" value="YbgC/FadM family acyl-CoA thioesterase"/>
    <property type="match status" value="1"/>
</dbReference>
<dbReference type="OrthoDB" id="9808429at2"/>
<dbReference type="InterPro" id="IPR029069">
    <property type="entry name" value="HotDog_dom_sf"/>
</dbReference>
<keyword evidence="6" id="KW-1185">Reference proteome</keyword>
<evidence type="ECO:0000313" key="6">
    <source>
        <dbReference type="Proteomes" id="UP000182660"/>
    </source>
</evidence>
<dbReference type="HOGENOM" id="CLU_101141_7_1_6"/>
<protein>
    <recommendedName>
        <fullName evidence="3">Thioesterase domain-containing protein</fullName>
    </recommendedName>
</protein>
<name>A0A090IEZ0_9GAMM</name>
<dbReference type="AlphaFoldDB" id="A0A090IEZ0"/>
<dbReference type="PATRIC" id="fig|80854.5.peg.3265"/>
<dbReference type="PANTHER" id="PTHR31793">
    <property type="entry name" value="4-HYDROXYBENZOYL-COA THIOESTERASE FAMILY MEMBER"/>
    <property type="match status" value="1"/>
</dbReference>
<dbReference type="PANTHER" id="PTHR31793:SF37">
    <property type="entry name" value="ACYL-COA THIOESTER HYDROLASE YBGC"/>
    <property type="match status" value="1"/>
</dbReference>
<feature type="domain" description="Thioesterase" evidence="3">
    <location>
        <begin position="22"/>
        <end position="105"/>
    </location>
</feature>
<dbReference type="InterPro" id="IPR006684">
    <property type="entry name" value="YbgC/YbaW"/>
</dbReference>
<dbReference type="CDD" id="cd00586">
    <property type="entry name" value="4HBT"/>
    <property type="match status" value="1"/>
</dbReference>
<dbReference type="Gene3D" id="3.10.129.10">
    <property type="entry name" value="Hotdog Thioesterase"/>
    <property type="match status" value="1"/>
</dbReference>
<evidence type="ECO:0000256" key="2">
    <source>
        <dbReference type="ARBA" id="ARBA00022801"/>
    </source>
</evidence>
<dbReference type="Proteomes" id="UP000182660">
    <property type="component" value="Unassembled WGS sequence"/>
</dbReference>
<reference evidence="4 6" key="2">
    <citation type="submission" date="2016-11" db="EMBL/GenBank/DDBJ databases">
        <authorList>
            <person name="Klemetsen T."/>
        </authorList>
    </citation>
    <scope>NUCLEOTIDE SEQUENCE [LARGE SCALE GENOMIC DNA]</scope>
    <source>
        <strain evidence="4">MT 2528</strain>
    </source>
</reference>
<dbReference type="InterPro" id="IPR014166">
    <property type="entry name" value="Tol-Pal_acyl-CoA_thioesterase"/>
</dbReference>
<proteinExistence type="inferred from homology"/>